<keyword evidence="6" id="KW-1185">Reference proteome</keyword>
<dbReference type="KEGG" id="sfu:Sfum_2316"/>
<name>A0LKP5_SYNFM</name>
<accession>A0LKP5</accession>
<evidence type="ECO:0000313" key="5">
    <source>
        <dbReference type="EMBL" id="ABK17997.1"/>
    </source>
</evidence>
<dbReference type="GO" id="GO:0051536">
    <property type="term" value="F:iron-sulfur cluster binding"/>
    <property type="evidence" value="ECO:0007669"/>
    <property type="project" value="UniProtKB-KW"/>
</dbReference>
<dbReference type="Proteomes" id="UP000001784">
    <property type="component" value="Chromosome"/>
</dbReference>
<sequence>MSGDERKDWGRSIEIMSRGVSRRDFIITSIAAGVLTMVPRFTGAQAGEPYRIGVLLPTTGSGANYSERPIKILPLVAAQINARGGFLGKHPIELYFRDTQTKPDVGAREARSLILNDKVKTIIGTWSSAVAMAVQEIIHEHKVLHLTATSNSSKIVHENFTPYTFMFGPDTRMQSGATVVAVAKLIKEKGWKKYATIGLDYEWGRDAQKVFVENLKAASPGTELMKELWAKLGETDFTSYITAVMSLKPDFLFGAIAGKDNETFLQQAKAAGLFKSVSYPGVFLPVTELMQQRQTLPRGIIGLNRCPFFAHMDNPIMQNYVKIYQEKFGKDDYPDDFACMYADSLNALDQAVTKASTVETEAIRKALTGATVDTCRGKLPLRDCNNQLDAPSYVGEVVDTPDYPFPIFNPKTMIMVQGHEVWVPTCDEVRRLQKKRT</sequence>
<dbReference type="OrthoDB" id="7337537at2"/>
<dbReference type="STRING" id="335543.Sfum_2316"/>
<comment type="similarity">
    <text evidence="1">Belongs to the leucine-binding protein family.</text>
</comment>
<dbReference type="InterPro" id="IPR028082">
    <property type="entry name" value="Peripla_BP_I"/>
</dbReference>
<dbReference type="CDD" id="cd06330">
    <property type="entry name" value="PBP1_As_SBP-like"/>
    <property type="match status" value="1"/>
</dbReference>
<dbReference type="SUPFAM" id="SSF53822">
    <property type="entry name" value="Periplasmic binding protein-like I"/>
    <property type="match status" value="1"/>
</dbReference>
<dbReference type="Gene3D" id="3.40.50.2300">
    <property type="match status" value="2"/>
</dbReference>
<organism evidence="5 6">
    <name type="scientific">Syntrophobacter fumaroxidans (strain DSM 10017 / MPOB)</name>
    <dbReference type="NCBI Taxonomy" id="335543"/>
    <lineage>
        <taxon>Bacteria</taxon>
        <taxon>Pseudomonadati</taxon>
        <taxon>Thermodesulfobacteriota</taxon>
        <taxon>Syntrophobacteria</taxon>
        <taxon>Syntrophobacterales</taxon>
        <taxon>Syntrophobacteraceae</taxon>
        <taxon>Syntrophobacter</taxon>
    </lineage>
</organism>
<dbReference type="Pfam" id="PF13458">
    <property type="entry name" value="Peripla_BP_6"/>
    <property type="match status" value="1"/>
</dbReference>
<evidence type="ECO:0000256" key="3">
    <source>
        <dbReference type="ARBA" id="ARBA00023014"/>
    </source>
</evidence>
<dbReference type="HOGENOM" id="CLU_027128_1_4_7"/>
<evidence type="ECO:0000256" key="1">
    <source>
        <dbReference type="ARBA" id="ARBA00010062"/>
    </source>
</evidence>
<dbReference type="PANTHER" id="PTHR30483">
    <property type="entry name" value="LEUCINE-SPECIFIC-BINDING PROTEIN"/>
    <property type="match status" value="1"/>
</dbReference>
<keyword evidence="3" id="KW-0479">Metal-binding</keyword>
<dbReference type="InterPro" id="IPR051010">
    <property type="entry name" value="BCAA_transport"/>
</dbReference>
<dbReference type="eggNOG" id="COG0683">
    <property type="taxonomic scope" value="Bacteria"/>
</dbReference>
<keyword evidence="2" id="KW-0732">Signal</keyword>
<proteinExistence type="inferred from homology"/>
<dbReference type="PROSITE" id="PS51318">
    <property type="entry name" value="TAT"/>
    <property type="match status" value="1"/>
</dbReference>
<evidence type="ECO:0000259" key="4">
    <source>
        <dbReference type="Pfam" id="PF13458"/>
    </source>
</evidence>
<keyword evidence="3" id="KW-0408">Iron</keyword>
<evidence type="ECO:0000313" key="6">
    <source>
        <dbReference type="Proteomes" id="UP000001784"/>
    </source>
</evidence>
<dbReference type="EMBL" id="CP000478">
    <property type="protein sequence ID" value="ABK17997.1"/>
    <property type="molecule type" value="Genomic_DNA"/>
</dbReference>
<evidence type="ECO:0000256" key="2">
    <source>
        <dbReference type="ARBA" id="ARBA00022729"/>
    </source>
</evidence>
<reference evidence="5 6" key="1">
    <citation type="submission" date="2006-10" db="EMBL/GenBank/DDBJ databases">
        <title>Complete sequence of Syntrophobacter fumaroxidans MPOB.</title>
        <authorList>
            <consortium name="US DOE Joint Genome Institute"/>
            <person name="Copeland A."/>
            <person name="Lucas S."/>
            <person name="Lapidus A."/>
            <person name="Barry K."/>
            <person name="Detter J.C."/>
            <person name="Glavina del Rio T."/>
            <person name="Hammon N."/>
            <person name="Israni S."/>
            <person name="Pitluck S."/>
            <person name="Goltsman E.G."/>
            <person name="Martinez M."/>
            <person name="Schmutz J."/>
            <person name="Larimer F."/>
            <person name="Land M."/>
            <person name="Hauser L."/>
            <person name="Kyrpides N."/>
            <person name="Kim E."/>
            <person name="Boone D.R."/>
            <person name="Brockman F."/>
            <person name="Culley D."/>
            <person name="Ferry J."/>
            <person name="Gunsalus R."/>
            <person name="McInerney M.J."/>
            <person name="Morrison M."/>
            <person name="Plugge C."/>
            <person name="Rohlin L."/>
            <person name="Scholten J."/>
            <person name="Sieber J."/>
            <person name="Stams A.J.M."/>
            <person name="Worm P."/>
            <person name="Henstra A.M."/>
            <person name="Richardson P."/>
        </authorList>
    </citation>
    <scope>NUCLEOTIDE SEQUENCE [LARGE SCALE GENOMIC DNA]</scope>
    <source>
        <strain evidence="6">DSM 10017 / MPOB</strain>
    </source>
</reference>
<dbReference type="PANTHER" id="PTHR30483:SF37">
    <property type="entry name" value="ABC TRANSPORTER SUBSTRATE-BINDING PROTEIN"/>
    <property type="match status" value="1"/>
</dbReference>
<dbReference type="InterPro" id="IPR028081">
    <property type="entry name" value="Leu-bd"/>
</dbReference>
<feature type="domain" description="Leucine-binding protein" evidence="4">
    <location>
        <begin position="49"/>
        <end position="398"/>
    </location>
</feature>
<keyword evidence="5" id="KW-0675">Receptor</keyword>
<dbReference type="RefSeq" id="WP_011699166.1">
    <property type="nucleotide sequence ID" value="NC_008554.1"/>
</dbReference>
<dbReference type="InterPro" id="IPR006311">
    <property type="entry name" value="TAT_signal"/>
</dbReference>
<gene>
    <name evidence="5" type="ordered locus">Sfum_2316</name>
</gene>
<keyword evidence="3" id="KW-0411">Iron-sulfur</keyword>
<dbReference type="AlphaFoldDB" id="A0LKP5"/>
<dbReference type="InParanoid" id="A0LKP5"/>
<protein>
    <submittedName>
        <fullName evidence="5">Extracellular ligand-binding receptor</fullName>
    </submittedName>
</protein>